<dbReference type="STRING" id="13706.A0A1X2HNP6"/>
<name>A0A1X2HNP6_SYNRA</name>
<dbReference type="PANTHER" id="PTHR24346:SF82">
    <property type="entry name" value="KP78A-RELATED"/>
    <property type="match status" value="1"/>
</dbReference>
<gene>
    <name evidence="16" type="ORF">BCR43DRAFT_486133</name>
</gene>
<dbReference type="PANTHER" id="PTHR24346">
    <property type="entry name" value="MAP/MICROTUBULE AFFINITY-REGULATING KINASE"/>
    <property type="match status" value="1"/>
</dbReference>
<evidence type="ECO:0000256" key="2">
    <source>
        <dbReference type="ARBA" id="ARBA00010791"/>
    </source>
</evidence>
<reference evidence="16 17" key="1">
    <citation type="submission" date="2016-07" db="EMBL/GenBank/DDBJ databases">
        <title>Pervasive Adenine N6-methylation of Active Genes in Fungi.</title>
        <authorList>
            <consortium name="DOE Joint Genome Institute"/>
            <person name="Mondo S.J."/>
            <person name="Dannebaum R.O."/>
            <person name="Kuo R.C."/>
            <person name="Labutti K."/>
            <person name="Haridas S."/>
            <person name="Kuo A."/>
            <person name="Salamov A."/>
            <person name="Ahrendt S.R."/>
            <person name="Lipzen A."/>
            <person name="Sullivan W."/>
            <person name="Andreopoulos W.B."/>
            <person name="Clum A."/>
            <person name="Lindquist E."/>
            <person name="Daum C."/>
            <person name="Ramamoorthy G.K."/>
            <person name="Gryganskyi A."/>
            <person name="Culley D."/>
            <person name="Magnuson J.K."/>
            <person name="James T.Y."/>
            <person name="O'Malley M.A."/>
            <person name="Stajich J.E."/>
            <person name="Spatafora J.W."/>
            <person name="Visel A."/>
            <person name="Grigoriev I.V."/>
        </authorList>
    </citation>
    <scope>NUCLEOTIDE SEQUENCE [LARGE SCALE GENOMIC DNA]</scope>
    <source>
        <strain evidence="16 17">NRRL 2496</strain>
    </source>
</reference>
<dbReference type="EC" id="2.7.11.1" evidence="3"/>
<evidence type="ECO:0000256" key="5">
    <source>
        <dbReference type="ARBA" id="ARBA00022527"/>
    </source>
</evidence>
<keyword evidence="8 16" id="KW-0418">Kinase</keyword>
<dbReference type="InterPro" id="IPR017441">
    <property type="entry name" value="Protein_kinase_ATP_BS"/>
</dbReference>
<sequence length="703" mass="78371">MAQTEPPVEVANVAICPTQQDKKRSTNSAHSTHSKCCHHRKTLSKNSLKRSTSSKPSARIGDYHLTSTLGSGAMGKVKLGVHYAPPYHKIAIKIVPRQSRTNTTDKRDDKEERTRREASILYLLKHPYIVSLQEPIVTESNYYYLLMEYVSGGQLLDYIISHGKLKEKHARRFARQIMSALDYCHRNSIVHRDLKIENILISRAGHVKIIDFGLSNLFSPSSQLSTFCGSLYFAAPELLQGKLYTGPEVDVWSFGVVLYVLVCGKVPFDDKSVQALHDRVKRGAVEYPPHLSSECKSLLQRILILNPAQRATVSEIMVHPWMVRGYDGPVDNHLPARAPIALPLDREVIQRMADFDFGTVEEIQVKLEELVSSEAYQAAAAAKSSAALQRKESRKGHRRGDSTASVSTNSFLGGILGGYHHHAPQAVFPAAEDDPQTNPAAYHPLVSLYHLIQERMQPTAQQDHNELPLSPPAYEEIGQTQQAIRSRPLHHQKSASHAAAATLIPSNSVGATGSSPEPTSRGGRGHRKAKSYAPFNPLQKMQSLPEPVPGRLQPQASVSSDTRSQGEPASKRGHRRMGSLFRTQTQTHTQAQHHHHNDGAVHAAADENVRPVYLKGLFSMKTTSTKHPTELRQNLIQVLGQKNIEWTEAHGQFECSLERSHFEIHIVKVPWLLGMHGLQFRRVSGDSWEYKTTCSEILSELKL</sequence>
<dbReference type="GO" id="GO:0106310">
    <property type="term" value="F:protein serine kinase activity"/>
    <property type="evidence" value="ECO:0007669"/>
    <property type="project" value="RHEA"/>
</dbReference>
<comment type="caution">
    <text evidence="16">The sequence shown here is derived from an EMBL/GenBank/DDBJ whole genome shotgun (WGS) entry which is preliminary data.</text>
</comment>
<dbReference type="FunFam" id="1.10.510.10:FF:001222">
    <property type="entry name" value="Serine/threonine-protein kinase ppk25"/>
    <property type="match status" value="1"/>
</dbReference>
<dbReference type="Pfam" id="PF00069">
    <property type="entry name" value="Pkinase"/>
    <property type="match status" value="1"/>
</dbReference>
<keyword evidence="17" id="KW-1185">Reference proteome</keyword>
<dbReference type="GO" id="GO:0000226">
    <property type="term" value="P:microtubule cytoskeleton organization"/>
    <property type="evidence" value="ECO:0007669"/>
    <property type="project" value="TreeGrafter"/>
</dbReference>
<feature type="binding site" evidence="12">
    <location>
        <position position="93"/>
    </location>
    <ligand>
        <name>ATP</name>
        <dbReference type="ChEBI" id="CHEBI:30616"/>
    </ligand>
</feature>
<keyword evidence="7 12" id="KW-0547">Nucleotide-binding</keyword>
<comment type="subcellular location">
    <subcellularLocation>
        <location evidence="1">Cytoplasm</location>
    </subcellularLocation>
</comment>
<dbReference type="SUPFAM" id="SSF56112">
    <property type="entry name" value="Protein kinase-like (PK-like)"/>
    <property type="match status" value="1"/>
</dbReference>
<evidence type="ECO:0000313" key="16">
    <source>
        <dbReference type="EMBL" id="ORZ00968.1"/>
    </source>
</evidence>
<keyword evidence="5" id="KW-0723">Serine/threonine-protein kinase</keyword>
<keyword evidence="6" id="KW-0808">Transferase</keyword>
<feature type="compositionally biased region" description="Polar residues" evidence="13">
    <location>
        <begin position="44"/>
        <end position="56"/>
    </location>
</feature>
<keyword evidence="4" id="KW-0963">Cytoplasm</keyword>
<evidence type="ECO:0000256" key="9">
    <source>
        <dbReference type="ARBA" id="ARBA00022840"/>
    </source>
</evidence>
<feature type="region of interest" description="Disordered" evidence="13">
    <location>
        <begin position="19"/>
        <end position="61"/>
    </location>
</feature>
<dbReference type="InParanoid" id="A0A1X2HNP6"/>
<dbReference type="PROSITE" id="PS50032">
    <property type="entry name" value="KA1"/>
    <property type="match status" value="1"/>
</dbReference>
<dbReference type="SUPFAM" id="SSF103243">
    <property type="entry name" value="KA1-like"/>
    <property type="match status" value="1"/>
</dbReference>
<feature type="region of interest" description="Disordered" evidence="13">
    <location>
        <begin position="478"/>
        <end position="577"/>
    </location>
</feature>
<comment type="similarity">
    <text evidence="2">Belongs to the protein kinase superfamily. CAMK Ser/Thr protein kinase family. NIM1 subfamily.</text>
</comment>
<dbReference type="PROSITE" id="PS00107">
    <property type="entry name" value="PROTEIN_KINASE_ATP"/>
    <property type="match status" value="1"/>
</dbReference>
<evidence type="ECO:0000259" key="14">
    <source>
        <dbReference type="PROSITE" id="PS50011"/>
    </source>
</evidence>
<evidence type="ECO:0000313" key="17">
    <source>
        <dbReference type="Proteomes" id="UP000242180"/>
    </source>
</evidence>
<feature type="compositionally biased region" description="Polar residues" evidence="13">
    <location>
        <begin position="554"/>
        <end position="567"/>
    </location>
</feature>
<dbReference type="AlphaFoldDB" id="A0A1X2HNP6"/>
<keyword evidence="9 12" id="KW-0067">ATP-binding</keyword>
<evidence type="ECO:0000256" key="3">
    <source>
        <dbReference type="ARBA" id="ARBA00012513"/>
    </source>
</evidence>
<protein>
    <recommendedName>
        <fullName evidence="3">non-specific serine/threonine protein kinase</fullName>
        <ecNumber evidence="3">2.7.11.1</ecNumber>
    </recommendedName>
</protein>
<proteinExistence type="inferred from homology"/>
<feature type="compositionally biased region" description="Basic residues" evidence="13">
    <location>
        <begin position="32"/>
        <end position="43"/>
    </location>
</feature>
<comment type="catalytic activity">
    <reaction evidence="10">
        <text>L-threonyl-[protein] + ATP = O-phospho-L-threonyl-[protein] + ADP + H(+)</text>
        <dbReference type="Rhea" id="RHEA:46608"/>
        <dbReference type="Rhea" id="RHEA-COMP:11060"/>
        <dbReference type="Rhea" id="RHEA-COMP:11605"/>
        <dbReference type="ChEBI" id="CHEBI:15378"/>
        <dbReference type="ChEBI" id="CHEBI:30013"/>
        <dbReference type="ChEBI" id="CHEBI:30616"/>
        <dbReference type="ChEBI" id="CHEBI:61977"/>
        <dbReference type="ChEBI" id="CHEBI:456216"/>
        <dbReference type="EC" id="2.7.11.1"/>
    </reaction>
</comment>
<dbReference type="SMART" id="SM00220">
    <property type="entry name" value="S_TKc"/>
    <property type="match status" value="1"/>
</dbReference>
<dbReference type="InterPro" id="IPR008271">
    <property type="entry name" value="Ser/Thr_kinase_AS"/>
</dbReference>
<organism evidence="16 17">
    <name type="scientific">Syncephalastrum racemosum</name>
    <name type="common">Filamentous fungus</name>
    <dbReference type="NCBI Taxonomy" id="13706"/>
    <lineage>
        <taxon>Eukaryota</taxon>
        <taxon>Fungi</taxon>
        <taxon>Fungi incertae sedis</taxon>
        <taxon>Mucoromycota</taxon>
        <taxon>Mucoromycotina</taxon>
        <taxon>Mucoromycetes</taxon>
        <taxon>Mucorales</taxon>
        <taxon>Syncephalastraceae</taxon>
        <taxon>Syncephalastrum</taxon>
    </lineage>
</organism>
<dbReference type="CDD" id="cd12121">
    <property type="entry name" value="MARK_C_like"/>
    <property type="match status" value="1"/>
</dbReference>
<evidence type="ECO:0000256" key="13">
    <source>
        <dbReference type="SAM" id="MobiDB-lite"/>
    </source>
</evidence>
<dbReference type="PROSITE" id="PS00108">
    <property type="entry name" value="PROTEIN_KINASE_ST"/>
    <property type="match status" value="1"/>
</dbReference>
<dbReference type="InterPro" id="IPR000719">
    <property type="entry name" value="Prot_kinase_dom"/>
</dbReference>
<comment type="catalytic activity">
    <reaction evidence="11">
        <text>L-seryl-[protein] + ATP = O-phospho-L-seryl-[protein] + ADP + H(+)</text>
        <dbReference type="Rhea" id="RHEA:17989"/>
        <dbReference type="Rhea" id="RHEA-COMP:9863"/>
        <dbReference type="Rhea" id="RHEA-COMP:11604"/>
        <dbReference type="ChEBI" id="CHEBI:15378"/>
        <dbReference type="ChEBI" id="CHEBI:29999"/>
        <dbReference type="ChEBI" id="CHEBI:30616"/>
        <dbReference type="ChEBI" id="CHEBI:83421"/>
        <dbReference type="ChEBI" id="CHEBI:456216"/>
        <dbReference type="EC" id="2.7.11.1"/>
    </reaction>
</comment>
<evidence type="ECO:0000256" key="4">
    <source>
        <dbReference type="ARBA" id="ARBA00022490"/>
    </source>
</evidence>
<dbReference type="OrthoDB" id="193931at2759"/>
<dbReference type="FunCoup" id="A0A1X2HNP6">
    <property type="interactions" value="182"/>
</dbReference>
<dbReference type="InterPro" id="IPR028375">
    <property type="entry name" value="KA1/Ssp2_C"/>
</dbReference>
<feature type="domain" description="Protein kinase" evidence="14">
    <location>
        <begin position="63"/>
        <end position="322"/>
    </location>
</feature>
<dbReference type="Proteomes" id="UP000242180">
    <property type="component" value="Unassembled WGS sequence"/>
</dbReference>
<feature type="domain" description="KA1" evidence="15">
    <location>
        <begin position="653"/>
        <end position="703"/>
    </location>
</feature>
<dbReference type="EMBL" id="MCGN01000002">
    <property type="protein sequence ID" value="ORZ00968.1"/>
    <property type="molecule type" value="Genomic_DNA"/>
</dbReference>
<dbReference type="Gene3D" id="1.10.510.10">
    <property type="entry name" value="Transferase(Phosphotransferase) domain 1"/>
    <property type="match status" value="1"/>
</dbReference>
<evidence type="ECO:0000256" key="11">
    <source>
        <dbReference type="ARBA" id="ARBA00048679"/>
    </source>
</evidence>
<dbReference type="GO" id="GO:0005524">
    <property type="term" value="F:ATP binding"/>
    <property type="evidence" value="ECO:0007669"/>
    <property type="project" value="UniProtKB-UniRule"/>
</dbReference>
<evidence type="ECO:0000259" key="15">
    <source>
        <dbReference type="PROSITE" id="PS50032"/>
    </source>
</evidence>
<dbReference type="Pfam" id="PF02149">
    <property type="entry name" value="KA1"/>
    <property type="match status" value="1"/>
</dbReference>
<dbReference type="GO" id="GO:0035556">
    <property type="term" value="P:intracellular signal transduction"/>
    <property type="evidence" value="ECO:0007669"/>
    <property type="project" value="TreeGrafter"/>
</dbReference>
<dbReference type="Gene3D" id="3.30.310.80">
    <property type="entry name" value="Kinase associated domain 1, KA1"/>
    <property type="match status" value="1"/>
</dbReference>
<evidence type="ECO:0000256" key="6">
    <source>
        <dbReference type="ARBA" id="ARBA00022679"/>
    </source>
</evidence>
<feature type="region of interest" description="Disordered" evidence="13">
    <location>
        <begin position="384"/>
        <end position="406"/>
    </location>
</feature>
<dbReference type="InterPro" id="IPR001772">
    <property type="entry name" value="KA1_dom"/>
</dbReference>
<dbReference type="GO" id="GO:0004674">
    <property type="term" value="F:protein serine/threonine kinase activity"/>
    <property type="evidence" value="ECO:0007669"/>
    <property type="project" value="UniProtKB-KW"/>
</dbReference>
<evidence type="ECO:0000256" key="8">
    <source>
        <dbReference type="ARBA" id="ARBA00022777"/>
    </source>
</evidence>
<dbReference type="GO" id="GO:0005737">
    <property type="term" value="C:cytoplasm"/>
    <property type="evidence" value="ECO:0007669"/>
    <property type="project" value="UniProtKB-SubCell"/>
</dbReference>
<evidence type="ECO:0000256" key="12">
    <source>
        <dbReference type="PROSITE-ProRule" id="PRU10141"/>
    </source>
</evidence>
<feature type="compositionally biased region" description="Polar residues" evidence="13">
    <location>
        <begin position="504"/>
        <end position="518"/>
    </location>
</feature>
<evidence type="ECO:0000256" key="1">
    <source>
        <dbReference type="ARBA" id="ARBA00004496"/>
    </source>
</evidence>
<accession>A0A1X2HNP6</accession>
<evidence type="ECO:0000256" key="10">
    <source>
        <dbReference type="ARBA" id="ARBA00047899"/>
    </source>
</evidence>
<dbReference type="PROSITE" id="PS50011">
    <property type="entry name" value="PROTEIN_KINASE_DOM"/>
    <property type="match status" value="1"/>
</dbReference>
<dbReference type="OMA" id="NVCTPKS"/>
<dbReference type="InterPro" id="IPR011009">
    <property type="entry name" value="Kinase-like_dom_sf"/>
</dbReference>
<evidence type="ECO:0000256" key="7">
    <source>
        <dbReference type="ARBA" id="ARBA00022741"/>
    </source>
</evidence>